<dbReference type="SUPFAM" id="SSF53335">
    <property type="entry name" value="S-adenosyl-L-methionine-dependent methyltransferases"/>
    <property type="match status" value="1"/>
</dbReference>
<gene>
    <name evidence="6" type="ORF">ODALV1_LOCUS29695</name>
</gene>
<evidence type="ECO:0000256" key="3">
    <source>
        <dbReference type="ARBA" id="ARBA00022679"/>
    </source>
</evidence>
<evidence type="ECO:0000313" key="7">
    <source>
        <dbReference type="Proteomes" id="UP001642540"/>
    </source>
</evidence>
<evidence type="ECO:0000256" key="2">
    <source>
        <dbReference type="ARBA" id="ARBA00022603"/>
    </source>
</evidence>
<keyword evidence="4" id="KW-0949">S-adenosyl-L-methionine</keyword>
<dbReference type="CDD" id="cd02440">
    <property type="entry name" value="AdoMet_MTases"/>
    <property type="match status" value="1"/>
</dbReference>
<evidence type="ECO:0008006" key="8">
    <source>
        <dbReference type="Google" id="ProtNLM"/>
    </source>
</evidence>
<dbReference type="Pfam" id="PF02353">
    <property type="entry name" value="CMAS"/>
    <property type="match status" value="1"/>
</dbReference>
<keyword evidence="2" id="KW-0489">Methyltransferase</keyword>
<keyword evidence="5" id="KW-0443">Lipid metabolism</keyword>
<dbReference type="InterPro" id="IPR029063">
    <property type="entry name" value="SAM-dependent_MTases_sf"/>
</dbReference>
<dbReference type="PANTHER" id="PTHR43667">
    <property type="entry name" value="CYCLOPROPANE-FATTY-ACYL-PHOSPHOLIPID SYNTHASE"/>
    <property type="match status" value="1"/>
</dbReference>
<name>A0ABP1S4W8_9HEXA</name>
<dbReference type="InterPro" id="IPR003333">
    <property type="entry name" value="CMAS"/>
</dbReference>
<accession>A0ABP1S4W8</accession>
<keyword evidence="7" id="KW-1185">Reference proteome</keyword>
<evidence type="ECO:0000313" key="6">
    <source>
        <dbReference type="EMBL" id="CAL8143559.1"/>
    </source>
</evidence>
<dbReference type="Proteomes" id="UP001642540">
    <property type="component" value="Unassembled WGS sequence"/>
</dbReference>
<dbReference type="Gene3D" id="3.40.50.150">
    <property type="entry name" value="Vaccinia Virus protein VP39"/>
    <property type="match status" value="2"/>
</dbReference>
<protein>
    <recommendedName>
        <fullName evidence="8">Cyclopropane-fatty-acyl-phospholipid synthase</fullName>
    </recommendedName>
</protein>
<dbReference type="InterPro" id="IPR050723">
    <property type="entry name" value="CFA/CMAS"/>
</dbReference>
<dbReference type="EMBL" id="CAXLJM020000158">
    <property type="protein sequence ID" value="CAL8143559.1"/>
    <property type="molecule type" value="Genomic_DNA"/>
</dbReference>
<reference evidence="6 7" key="1">
    <citation type="submission" date="2024-08" db="EMBL/GenBank/DDBJ databases">
        <authorList>
            <person name="Cucini C."/>
            <person name="Frati F."/>
        </authorList>
    </citation>
    <scope>NUCLEOTIDE SEQUENCE [LARGE SCALE GENOMIC DNA]</scope>
</reference>
<organism evidence="6 7">
    <name type="scientific">Orchesella dallaii</name>
    <dbReference type="NCBI Taxonomy" id="48710"/>
    <lineage>
        <taxon>Eukaryota</taxon>
        <taxon>Metazoa</taxon>
        <taxon>Ecdysozoa</taxon>
        <taxon>Arthropoda</taxon>
        <taxon>Hexapoda</taxon>
        <taxon>Collembola</taxon>
        <taxon>Entomobryomorpha</taxon>
        <taxon>Entomobryoidea</taxon>
        <taxon>Orchesellidae</taxon>
        <taxon>Orchesellinae</taxon>
        <taxon>Orchesella</taxon>
    </lineage>
</organism>
<dbReference type="PIRSF" id="PIRSF003085">
    <property type="entry name" value="CMAS"/>
    <property type="match status" value="1"/>
</dbReference>
<evidence type="ECO:0000256" key="4">
    <source>
        <dbReference type="ARBA" id="ARBA00022691"/>
    </source>
</evidence>
<comment type="similarity">
    <text evidence="1">Belongs to the CFA/CMAS family.</text>
</comment>
<sequence length="386" mass="45090">MNFLVELVYLIIVGAIRAYKSIELGIIKLFSGLFINYIFRRCEKLAIVLHVPQNRNNSISAKEEARILEQSNYSSIIHVKINNMSLYSRALSQGPLAVAEGYIERTWEPMGSDDQIVEIFCRFVDSKMYQLYYHPINRFLHYLEFQAFNLQTTKRAFQVADKHYDMGNDIFESFLDPWMQYSCGYWARADNLNDSQLHKLELIAKKLDLKPGMRVLDMGCGWGTLCKYLAQNYGVECVGMTVSKEGAKYAEKIMNKCLKNDGIFLIQIFGANHIDIPLVDPLMHKYILPNASFPYYLDVAKSMEGLFIIEDWHNFGLDFAKTANAWRSNFQNNWTGQFSQKYGEKFFRLFNFYIIMMEGVFKSRRMQLWQLVLSKDGLKREYRAAR</sequence>
<evidence type="ECO:0000256" key="1">
    <source>
        <dbReference type="ARBA" id="ARBA00010815"/>
    </source>
</evidence>
<comment type="caution">
    <text evidence="6">The sequence shown here is derived from an EMBL/GenBank/DDBJ whole genome shotgun (WGS) entry which is preliminary data.</text>
</comment>
<proteinExistence type="inferred from homology"/>
<evidence type="ECO:0000256" key="5">
    <source>
        <dbReference type="ARBA" id="ARBA00023098"/>
    </source>
</evidence>
<keyword evidence="3" id="KW-0808">Transferase</keyword>
<dbReference type="PANTHER" id="PTHR43667:SF1">
    <property type="entry name" value="CYCLOPROPANE-FATTY-ACYL-PHOSPHOLIPID SYNTHASE"/>
    <property type="match status" value="1"/>
</dbReference>